<name>W3X075_PESFW</name>
<feature type="region of interest" description="Disordered" evidence="1">
    <location>
        <begin position="73"/>
        <end position="111"/>
    </location>
</feature>
<organism evidence="2 3">
    <name type="scientific">Pestalotiopsis fici (strain W106-1 / CGMCC3.15140)</name>
    <dbReference type="NCBI Taxonomy" id="1229662"/>
    <lineage>
        <taxon>Eukaryota</taxon>
        <taxon>Fungi</taxon>
        <taxon>Dikarya</taxon>
        <taxon>Ascomycota</taxon>
        <taxon>Pezizomycotina</taxon>
        <taxon>Sordariomycetes</taxon>
        <taxon>Xylariomycetidae</taxon>
        <taxon>Amphisphaeriales</taxon>
        <taxon>Sporocadaceae</taxon>
        <taxon>Pestalotiopsis</taxon>
    </lineage>
</organism>
<feature type="region of interest" description="Disordered" evidence="1">
    <location>
        <begin position="124"/>
        <end position="154"/>
    </location>
</feature>
<feature type="compositionally biased region" description="Polar residues" evidence="1">
    <location>
        <begin position="125"/>
        <end position="142"/>
    </location>
</feature>
<dbReference type="Proteomes" id="UP000030651">
    <property type="component" value="Unassembled WGS sequence"/>
</dbReference>
<dbReference type="AlphaFoldDB" id="W3X075"/>
<dbReference type="GeneID" id="19274409"/>
<dbReference type="EMBL" id="KI912114">
    <property type="protein sequence ID" value="ETS79543.1"/>
    <property type="molecule type" value="Genomic_DNA"/>
</dbReference>
<dbReference type="HOGENOM" id="CLU_493551_0_0_1"/>
<sequence length="552" mass="62896">MAASCKAQRNKPVKEQSYSSSSTMYDRPESMPSLGKLLHEAEQELVTREHVYLKVPLQLYLKYMTRHSPNLLTPAASLSSSDRRNHGSTRHSTESKSTESKSTESKSTETEVDSIYVMYAEEQPAANTSNKIEPTPSVTRKSAGSGKTEPEVDSMYSQYPASFLKNGRRDVLHPRPSATTKCLKNSYNDTVSEYTDQDLDSIYSTYSQDLGSTQASETSDGLRPAPLAIRKKPGFKSLPIHIKKRIWMEAMPSKLLLAPKYWLRGFATRLKPPAIANFNAEVKEAIEEMGGFYRLARPRPKIDGRNPPGFPLLSLSAEKVIGVHTVTKHVVMESFEHLKPLQLHHRLQRLSDREIFPDLQTIRIASGVICADGDWTAEMVDSFFGPEYLVLVDLRDTDAINRIAHKLLDFVHENGGPTVKWYRKFTTLTRLFQYAAHWEDLEFVFGEAWLNATWKLPYTKIMWPKQGWREEVVPSTLLEHPQTKHRFKYAVIDDSEDFRSLDSQGQWDRTSPYAREILKNMPAVSPVFVFVRPENLESLSRSTTSKRNSDRS</sequence>
<dbReference type="KEGG" id="pfy:PFICI_09396"/>
<dbReference type="RefSeq" id="XP_007836168.1">
    <property type="nucleotide sequence ID" value="XM_007837977.1"/>
</dbReference>
<feature type="compositionally biased region" description="Basic and acidic residues" evidence="1">
    <location>
        <begin position="81"/>
        <end position="109"/>
    </location>
</feature>
<keyword evidence="3" id="KW-1185">Reference proteome</keyword>
<feature type="region of interest" description="Disordered" evidence="1">
    <location>
        <begin position="1"/>
        <end position="31"/>
    </location>
</feature>
<dbReference type="InParanoid" id="W3X075"/>
<evidence type="ECO:0000256" key="1">
    <source>
        <dbReference type="SAM" id="MobiDB-lite"/>
    </source>
</evidence>
<dbReference type="OrthoDB" id="4775849at2759"/>
<proteinExistence type="predicted"/>
<accession>W3X075</accession>
<evidence type="ECO:0000313" key="2">
    <source>
        <dbReference type="EMBL" id="ETS79543.1"/>
    </source>
</evidence>
<protein>
    <submittedName>
        <fullName evidence="2">Uncharacterized protein</fullName>
    </submittedName>
</protein>
<gene>
    <name evidence="2" type="ORF">PFICI_09396</name>
</gene>
<reference evidence="3" key="1">
    <citation type="journal article" date="2015" name="BMC Genomics">
        <title>Genomic and transcriptomic analysis of the endophytic fungus Pestalotiopsis fici reveals its lifestyle and high potential for synthesis of natural products.</title>
        <authorList>
            <person name="Wang X."/>
            <person name="Zhang X."/>
            <person name="Liu L."/>
            <person name="Xiang M."/>
            <person name="Wang W."/>
            <person name="Sun X."/>
            <person name="Che Y."/>
            <person name="Guo L."/>
            <person name="Liu G."/>
            <person name="Guo L."/>
            <person name="Wang C."/>
            <person name="Yin W.B."/>
            <person name="Stadler M."/>
            <person name="Zhang X."/>
            <person name="Liu X."/>
        </authorList>
    </citation>
    <scope>NUCLEOTIDE SEQUENCE [LARGE SCALE GENOMIC DNA]</scope>
    <source>
        <strain evidence="3">W106-1 / CGMCC3.15140</strain>
    </source>
</reference>
<evidence type="ECO:0000313" key="3">
    <source>
        <dbReference type="Proteomes" id="UP000030651"/>
    </source>
</evidence>